<dbReference type="CDD" id="cd05157">
    <property type="entry name" value="ETNK_euk"/>
    <property type="match status" value="1"/>
</dbReference>
<evidence type="ECO:0000256" key="5">
    <source>
        <dbReference type="ARBA" id="ARBA00038874"/>
    </source>
</evidence>
<evidence type="ECO:0000256" key="2">
    <source>
        <dbReference type="ARBA" id="ARBA00023264"/>
    </source>
</evidence>
<protein>
    <recommendedName>
        <fullName evidence="5">ethanolamine kinase</fullName>
        <ecNumber evidence="5">2.7.1.82</ecNumber>
    </recommendedName>
</protein>
<dbReference type="Proteomes" id="UP000694888">
    <property type="component" value="Unplaced"/>
</dbReference>
<dbReference type="EC" id="2.7.1.82" evidence="5"/>
<name>A0ABM1ABH9_APLCA</name>
<evidence type="ECO:0000313" key="6">
    <source>
        <dbReference type="Proteomes" id="UP000694888"/>
    </source>
</evidence>
<evidence type="ECO:0000256" key="4">
    <source>
        <dbReference type="ARBA" id="ARBA00038211"/>
    </source>
</evidence>
<dbReference type="Gene3D" id="3.30.200.20">
    <property type="entry name" value="Phosphorylase Kinase, domain 1"/>
    <property type="match status" value="1"/>
</dbReference>
<dbReference type="RefSeq" id="XP_012944519.2">
    <property type="nucleotide sequence ID" value="XM_013089065.2"/>
</dbReference>
<organism evidence="6 7">
    <name type="scientific">Aplysia californica</name>
    <name type="common">California sea hare</name>
    <dbReference type="NCBI Taxonomy" id="6500"/>
    <lineage>
        <taxon>Eukaryota</taxon>
        <taxon>Metazoa</taxon>
        <taxon>Spiralia</taxon>
        <taxon>Lophotrochozoa</taxon>
        <taxon>Mollusca</taxon>
        <taxon>Gastropoda</taxon>
        <taxon>Heterobranchia</taxon>
        <taxon>Euthyneura</taxon>
        <taxon>Tectipleura</taxon>
        <taxon>Aplysiida</taxon>
        <taxon>Aplysioidea</taxon>
        <taxon>Aplysiidae</taxon>
        <taxon>Aplysia</taxon>
    </lineage>
</organism>
<comment type="similarity">
    <text evidence="4">Belongs to the choline/ethanolamine kinase family.</text>
</comment>
<dbReference type="PANTHER" id="PTHR22603">
    <property type="entry name" value="CHOLINE/ETHANOALAMINE KINASE"/>
    <property type="match status" value="1"/>
</dbReference>
<proteinExistence type="inferred from homology"/>
<keyword evidence="1" id="KW-0594">Phospholipid biosynthesis</keyword>
<dbReference type="SUPFAM" id="SSF56112">
    <property type="entry name" value="Protein kinase-like (PK-like)"/>
    <property type="match status" value="1"/>
</dbReference>
<evidence type="ECO:0000256" key="3">
    <source>
        <dbReference type="ARBA" id="ARBA00037883"/>
    </source>
</evidence>
<dbReference type="GO" id="GO:0016301">
    <property type="term" value="F:kinase activity"/>
    <property type="evidence" value="ECO:0007669"/>
    <property type="project" value="UniProtKB-KW"/>
</dbReference>
<keyword evidence="6" id="KW-1185">Reference proteome</keyword>
<keyword evidence="2" id="KW-1208">Phospholipid metabolism</keyword>
<reference evidence="7" key="1">
    <citation type="submission" date="2025-08" db="UniProtKB">
        <authorList>
            <consortium name="RefSeq"/>
        </authorList>
    </citation>
    <scope>IDENTIFICATION</scope>
</reference>
<accession>A0ABM1ABH9</accession>
<keyword evidence="7" id="KW-0418">Kinase</keyword>
<comment type="pathway">
    <text evidence="3">Phospholipid metabolism; phosphatidylethanolamine biosynthesis; phosphatidylethanolamine from ethanolamine: step 1/3.</text>
</comment>
<gene>
    <name evidence="7" type="primary">LOC101863780</name>
</gene>
<sequence>MGSSDVLTLDLTVSDSNFQDDAKKILQKIRPAWDLDSVKFTVFTDGITNKLLGCHVTSDPDDVVLVRVNGEGTDIIIDRSEEQESFRVLSSAGCAPSVYCVFNNGMSYGFFPGKPLDEKSVREPVIRKLIAEEMVKLHNVRGRYAESFDGQVPSQYKERTQSYLDAAPTRFDDPQKQAQFEKLIPSKERLQRELEELVGQLEALGMKAVLSHNDLLLKNIIYNQKTNTLRFIDYEYAFYNYEAFDIGNHFAEYAGMDEVNYDLYPGREEQLTWLRHYLETKAKVAGEPATRVSERDVERLYVQTNKCACAAHFFWGVWALIQAEHSTIDFDYVEYSSIRLNEYFRRKEEFFCLQMPSSS</sequence>
<dbReference type="GeneID" id="101863780"/>
<dbReference type="Gene3D" id="3.90.1200.10">
    <property type="match status" value="1"/>
</dbReference>
<keyword evidence="1" id="KW-0443">Lipid metabolism</keyword>
<evidence type="ECO:0000313" key="7">
    <source>
        <dbReference type="RefSeq" id="XP_012944519.2"/>
    </source>
</evidence>
<keyword evidence="1" id="KW-0444">Lipid biosynthesis</keyword>
<evidence type="ECO:0000256" key="1">
    <source>
        <dbReference type="ARBA" id="ARBA00023209"/>
    </source>
</evidence>
<dbReference type="InterPro" id="IPR011009">
    <property type="entry name" value="Kinase-like_dom_sf"/>
</dbReference>
<dbReference type="Pfam" id="PF01633">
    <property type="entry name" value="Choline_kinase"/>
    <property type="match status" value="1"/>
</dbReference>
<dbReference type="PANTHER" id="PTHR22603:SF66">
    <property type="entry name" value="ETHANOLAMINE KINASE"/>
    <property type="match status" value="1"/>
</dbReference>
<keyword evidence="7" id="KW-0808">Transferase</keyword>